<accession>A0AAD6TJS0</accession>
<protein>
    <submittedName>
        <fullName evidence="2">Uncharacterized protein</fullName>
    </submittedName>
</protein>
<organism evidence="2 3">
    <name type="scientific">Mycena alexandri</name>
    <dbReference type="NCBI Taxonomy" id="1745969"/>
    <lineage>
        <taxon>Eukaryota</taxon>
        <taxon>Fungi</taxon>
        <taxon>Dikarya</taxon>
        <taxon>Basidiomycota</taxon>
        <taxon>Agaricomycotina</taxon>
        <taxon>Agaricomycetes</taxon>
        <taxon>Agaricomycetidae</taxon>
        <taxon>Agaricales</taxon>
        <taxon>Marasmiineae</taxon>
        <taxon>Mycenaceae</taxon>
        <taxon>Mycena</taxon>
    </lineage>
</organism>
<evidence type="ECO:0000313" key="2">
    <source>
        <dbReference type="EMBL" id="KAJ7046255.1"/>
    </source>
</evidence>
<feature type="chain" id="PRO_5042168643" evidence="1">
    <location>
        <begin position="21"/>
        <end position="157"/>
    </location>
</feature>
<dbReference type="EMBL" id="JARJCM010000003">
    <property type="protein sequence ID" value="KAJ7046255.1"/>
    <property type="molecule type" value="Genomic_DNA"/>
</dbReference>
<evidence type="ECO:0000313" key="3">
    <source>
        <dbReference type="Proteomes" id="UP001218188"/>
    </source>
</evidence>
<dbReference type="Proteomes" id="UP001218188">
    <property type="component" value="Unassembled WGS sequence"/>
</dbReference>
<gene>
    <name evidence="2" type="ORF">C8F04DRAFT_1173206</name>
</gene>
<proteinExistence type="predicted"/>
<evidence type="ECO:0000256" key="1">
    <source>
        <dbReference type="SAM" id="SignalP"/>
    </source>
</evidence>
<keyword evidence="1" id="KW-0732">Signal</keyword>
<reference evidence="2" key="1">
    <citation type="submission" date="2023-03" db="EMBL/GenBank/DDBJ databases">
        <title>Massive genome expansion in bonnet fungi (Mycena s.s.) driven by repeated elements and novel gene families across ecological guilds.</title>
        <authorList>
            <consortium name="Lawrence Berkeley National Laboratory"/>
            <person name="Harder C.B."/>
            <person name="Miyauchi S."/>
            <person name="Viragh M."/>
            <person name="Kuo A."/>
            <person name="Thoen E."/>
            <person name="Andreopoulos B."/>
            <person name="Lu D."/>
            <person name="Skrede I."/>
            <person name="Drula E."/>
            <person name="Henrissat B."/>
            <person name="Morin E."/>
            <person name="Kohler A."/>
            <person name="Barry K."/>
            <person name="LaButti K."/>
            <person name="Morin E."/>
            <person name="Salamov A."/>
            <person name="Lipzen A."/>
            <person name="Mereny Z."/>
            <person name="Hegedus B."/>
            <person name="Baldrian P."/>
            <person name="Stursova M."/>
            <person name="Weitz H."/>
            <person name="Taylor A."/>
            <person name="Grigoriev I.V."/>
            <person name="Nagy L.G."/>
            <person name="Martin F."/>
            <person name="Kauserud H."/>
        </authorList>
    </citation>
    <scope>NUCLEOTIDE SEQUENCE</scope>
    <source>
        <strain evidence="2">CBHHK200</strain>
    </source>
</reference>
<keyword evidence="3" id="KW-1185">Reference proteome</keyword>
<sequence>MPSLVSTITAAILLARACSAVQLSSTGTLVVCQKANLQAPCANCTKVGAGFNDKVQSVAAGYGMALIECTLYEFVFHSSLVLLTQFADARRDCRENCVNPGRSVYIQNLLSPSSAPKESTAAIGNDSLVAAAALSEYNVPDELKTEISNFKCNLAVV</sequence>
<feature type="signal peptide" evidence="1">
    <location>
        <begin position="1"/>
        <end position="20"/>
    </location>
</feature>
<dbReference type="AlphaFoldDB" id="A0AAD6TJS0"/>
<comment type="caution">
    <text evidence="2">The sequence shown here is derived from an EMBL/GenBank/DDBJ whole genome shotgun (WGS) entry which is preliminary data.</text>
</comment>
<name>A0AAD6TJS0_9AGAR</name>